<dbReference type="SUPFAM" id="SSF88659">
    <property type="entry name" value="Sigma3 and sigma4 domains of RNA polymerase sigma factors"/>
    <property type="match status" value="1"/>
</dbReference>
<sequence>MIKDKIQRQDLKLYFRKLHEIKVLRAECIEPARGNQIEYDNYLEKCAKVSRLKREISSVNVAFNLLTEDERNILYLVYWKEIPITQVRVMHHVGNSTIHRWINRAIGKINDTIGDLND</sequence>
<accession>A0ABW8SQP3</accession>
<proteinExistence type="predicted"/>
<evidence type="ECO:0008006" key="3">
    <source>
        <dbReference type="Google" id="ProtNLM"/>
    </source>
</evidence>
<reference evidence="1 2" key="1">
    <citation type="submission" date="2024-11" db="EMBL/GenBank/DDBJ databases">
        <authorList>
            <person name="Heng Y.C."/>
            <person name="Lim A.C.H."/>
            <person name="Lee J.K.Y."/>
            <person name="Kittelmann S."/>
        </authorList>
    </citation>
    <scope>NUCLEOTIDE SEQUENCE [LARGE SCALE GENOMIC DNA]</scope>
    <source>
        <strain evidence="1 2">WILCCON 0269</strain>
    </source>
</reference>
<dbReference type="EMBL" id="JBJHZX010000043">
    <property type="protein sequence ID" value="MFL0197988.1"/>
    <property type="molecule type" value="Genomic_DNA"/>
</dbReference>
<dbReference type="RefSeq" id="WP_406794095.1">
    <property type="nucleotide sequence ID" value="NZ_JBJHZX010000043.1"/>
</dbReference>
<comment type="caution">
    <text evidence="1">The sequence shown here is derived from an EMBL/GenBank/DDBJ whole genome shotgun (WGS) entry which is preliminary data.</text>
</comment>
<dbReference type="Proteomes" id="UP001623660">
    <property type="component" value="Unassembled WGS sequence"/>
</dbReference>
<name>A0ABW8SQP3_9CLOT</name>
<keyword evidence="2" id="KW-1185">Reference proteome</keyword>
<protein>
    <recommendedName>
        <fullName evidence="3">RNA polymerase subunit sigma-70</fullName>
    </recommendedName>
</protein>
<gene>
    <name evidence="1" type="ORF">ACJDU8_20835</name>
</gene>
<dbReference type="InterPro" id="IPR013324">
    <property type="entry name" value="RNA_pol_sigma_r3/r4-like"/>
</dbReference>
<organism evidence="1 2">
    <name type="scientific">Candidatus Clostridium eludens</name>
    <dbReference type="NCBI Taxonomy" id="3381663"/>
    <lineage>
        <taxon>Bacteria</taxon>
        <taxon>Bacillati</taxon>
        <taxon>Bacillota</taxon>
        <taxon>Clostridia</taxon>
        <taxon>Eubacteriales</taxon>
        <taxon>Clostridiaceae</taxon>
        <taxon>Clostridium</taxon>
    </lineage>
</organism>
<evidence type="ECO:0000313" key="1">
    <source>
        <dbReference type="EMBL" id="MFL0197988.1"/>
    </source>
</evidence>
<evidence type="ECO:0000313" key="2">
    <source>
        <dbReference type="Proteomes" id="UP001623660"/>
    </source>
</evidence>